<dbReference type="SUPFAM" id="SSF50800">
    <property type="entry name" value="PK beta-barrel domain-like"/>
    <property type="match status" value="1"/>
</dbReference>
<dbReference type="InterPro" id="IPR011037">
    <property type="entry name" value="Pyrv_Knase-like_insert_dom_sf"/>
</dbReference>
<evidence type="ECO:0000313" key="2">
    <source>
        <dbReference type="EMBL" id="MBB6470754.1"/>
    </source>
</evidence>
<name>A0A7X0IA91_9ACTN</name>
<evidence type="ECO:0000313" key="3">
    <source>
        <dbReference type="Proteomes" id="UP000555564"/>
    </source>
</evidence>
<dbReference type="Gene3D" id="2.40.33.20">
    <property type="entry name" value="PK beta-barrel domain-like"/>
    <property type="match status" value="1"/>
</dbReference>
<dbReference type="GO" id="GO:0030170">
    <property type="term" value="F:pyridoxal phosphate binding"/>
    <property type="evidence" value="ECO:0007669"/>
    <property type="project" value="InterPro"/>
</dbReference>
<dbReference type="PROSITE" id="PS51340">
    <property type="entry name" value="MOSC"/>
    <property type="match status" value="1"/>
</dbReference>
<evidence type="ECO:0000259" key="1">
    <source>
        <dbReference type="PROSITE" id="PS51340"/>
    </source>
</evidence>
<protein>
    <submittedName>
        <fullName evidence="2">MOSC domain-containing protein YiiM</fullName>
    </submittedName>
</protein>
<dbReference type="AlphaFoldDB" id="A0A7X0IA91"/>
<proteinExistence type="predicted"/>
<sequence length="220" mass="23943">MGELISVNLAVPRTNPAKDTGVTGIDKRPTAEAVLVRAPGPKDAGLGSGLVGDQIFDVASHGGDDQAVYAYAREDLDHWEAELGRSLTEGMFGENITTRGLDVTGALIGERWRVGDHVLLEVSCPRIPCGTFAHWMDEQGWIKRFTEEARPGAYLRVITPGAIKAGDPVVVEHRPEHEVTVGVTFRAITLEPGLLPLLPPVESLPQEIRDRATRRLRKTT</sequence>
<dbReference type="InterPro" id="IPR005302">
    <property type="entry name" value="MoCF_Sase_C"/>
</dbReference>
<reference evidence="2 3" key="1">
    <citation type="submission" date="2020-08" db="EMBL/GenBank/DDBJ databases">
        <title>Sequencing the genomes of 1000 actinobacteria strains.</title>
        <authorList>
            <person name="Klenk H.-P."/>
        </authorList>
    </citation>
    <scope>NUCLEOTIDE SEQUENCE [LARGE SCALE GENOMIC DNA]</scope>
    <source>
        <strain evidence="2 3">DSM 44936</strain>
    </source>
</reference>
<dbReference type="Pfam" id="PF03473">
    <property type="entry name" value="MOSC"/>
    <property type="match status" value="1"/>
</dbReference>
<dbReference type="Proteomes" id="UP000555564">
    <property type="component" value="Unassembled WGS sequence"/>
</dbReference>
<accession>A0A7X0IA91</accession>
<dbReference type="GO" id="GO:0003824">
    <property type="term" value="F:catalytic activity"/>
    <property type="evidence" value="ECO:0007669"/>
    <property type="project" value="InterPro"/>
</dbReference>
<comment type="caution">
    <text evidence="2">The sequence shown here is derived from an EMBL/GenBank/DDBJ whole genome shotgun (WGS) entry which is preliminary data.</text>
</comment>
<dbReference type="InterPro" id="IPR052353">
    <property type="entry name" value="Benzoxazolinone_Detox_Enz"/>
</dbReference>
<dbReference type="PANTHER" id="PTHR30212:SF2">
    <property type="entry name" value="PROTEIN YIIM"/>
    <property type="match status" value="1"/>
</dbReference>
<gene>
    <name evidence="2" type="ORF">BJ992_000185</name>
</gene>
<feature type="domain" description="MOSC" evidence="1">
    <location>
        <begin position="28"/>
        <end position="172"/>
    </location>
</feature>
<dbReference type="PANTHER" id="PTHR30212">
    <property type="entry name" value="PROTEIN YIIM"/>
    <property type="match status" value="1"/>
</dbReference>
<keyword evidence="3" id="KW-1185">Reference proteome</keyword>
<dbReference type="RefSeq" id="WP_184978072.1">
    <property type="nucleotide sequence ID" value="NZ_BAAALO010000006.1"/>
</dbReference>
<dbReference type="EMBL" id="JACHIU010000001">
    <property type="protein sequence ID" value="MBB6470754.1"/>
    <property type="molecule type" value="Genomic_DNA"/>
</dbReference>
<dbReference type="GO" id="GO:0030151">
    <property type="term" value="F:molybdenum ion binding"/>
    <property type="evidence" value="ECO:0007669"/>
    <property type="project" value="InterPro"/>
</dbReference>
<organism evidence="2 3">
    <name type="scientific">Sphaerisporangium rubeum</name>
    <dbReference type="NCBI Taxonomy" id="321317"/>
    <lineage>
        <taxon>Bacteria</taxon>
        <taxon>Bacillati</taxon>
        <taxon>Actinomycetota</taxon>
        <taxon>Actinomycetes</taxon>
        <taxon>Streptosporangiales</taxon>
        <taxon>Streptosporangiaceae</taxon>
        <taxon>Sphaerisporangium</taxon>
    </lineage>
</organism>